<evidence type="ECO:0000256" key="11">
    <source>
        <dbReference type="SAM" id="MobiDB-lite"/>
    </source>
</evidence>
<dbReference type="InterPro" id="IPR001111">
    <property type="entry name" value="TGF-b_propeptide"/>
</dbReference>
<evidence type="ECO:0000256" key="1">
    <source>
        <dbReference type="ARBA" id="ARBA00004613"/>
    </source>
</evidence>
<dbReference type="AlphaFoldDB" id="A0A8C5BHW8"/>
<keyword evidence="5" id="KW-0165">Cleavage on pair of basic residues</keyword>
<dbReference type="PROSITE" id="PS00250">
    <property type="entry name" value="TGF_BETA_1"/>
    <property type="match status" value="1"/>
</dbReference>
<evidence type="ECO:0000313" key="15">
    <source>
        <dbReference type="Proteomes" id="UP000694546"/>
    </source>
</evidence>
<dbReference type="Gene3D" id="2.10.90.10">
    <property type="entry name" value="Cystine-knot cytokines"/>
    <property type="match status" value="1"/>
</dbReference>
<dbReference type="GO" id="GO:0008083">
    <property type="term" value="F:growth factor activity"/>
    <property type="evidence" value="ECO:0007669"/>
    <property type="project" value="UniProtKB-KW"/>
</dbReference>
<feature type="region of interest" description="Disordered" evidence="11">
    <location>
        <begin position="63"/>
        <end position="86"/>
    </location>
</feature>
<keyword evidence="8" id="KW-1015">Disulfide bond</keyword>
<protein>
    <recommendedName>
        <fullName evidence="13">TGF-beta family profile domain-containing protein</fullName>
    </recommendedName>
</protein>
<name>A0A8C5BHW8_GADMO</name>
<dbReference type="Proteomes" id="UP000694546">
    <property type="component" value="Chromosome 6"/>
</dbReference>
<dbReference type="SUPFAM" id="SSF57501">
    <property type="entry name" value="Cystine-knot cytokines"/>
    <property type="match status" value="1"/>
</dbReference>
<comment type="similarity">
    <text evidence="2 10">Belongs to the TGF-beta family.</text>
</comment>
<dbReference type="Gene3D" id="2.60.120.970">
    <property type="match status" value="1"/>
</dbReference>
<dbReference type="InterPro" id="IPR001839">
    <property type="entry name" value="TGF-b_C"/>
</dbReference>
<evidence type="ECO:0000256" key="3">
    <source>
        <dbReference type="ARBA" id="ARBA00022473"/>
    </source>
</evidence>
<keyword evidence="9" id="KW-0325">Glycoprotein</keyword>
<evidence type="ECO:0000256" key="2">
    <source>
        <dbReference type="ARBA" id="ARBA00006656"/>
    </source>
</evidence>
<evidence type="ECO:0000256" key="9">
    <source>
        <dbReference type="ARBA" id="ARBA00023180"/>
    </source>
</evidence>
<dbReference type="InterPro" id="IPR029034">
    <property type="entry name" value="Cystine-knot_cytokine"/>
</dbReference>
<dbReference type="GO" id="GO:0005125">
    <property type="term" value="F:cytokine activity"/>
    <property type="evidence" value="ECO:0007669"/>
    <property type="project" value="TreeGrafter"/>
</dbReference>
<dbReference type="Pfam" id="PF00019">
    <property type="entry name" value="TGF_beta"/>
    <property type="match status" value="1"/>
</dbReference>
<dbReference type="GO" id="GO:0007369">
    <property type="term" value="P:gastrulation"/>
    <property type="evidence" value="ECO:0007669"/>
    <property type="project" value="UniProtKB-ARBA"/>
</dbReference>
<keyword evidence="7 10" id="KW-0339">Growth factor</keyword>
<dbReference type="Ensembl" id="ENSGMOT00000067730.1">
    <property type="protein sequence ID" value="ENSGMOP00000047359.1"/>
    <property type="gene ID" value="ENSGMOG00000033364.1"/>
</dbReference>
<evidence type="ECO:0000256" key="5">
    <source>
        <dbReference type="ARBA" id="ARBA00022685"/>
    </source>
</evidence>
<sequence>MEVALLCLSGALLALCPGALSLPQGIDRASPSPSPGPGILSSSRRVPYPLYMMQLYRSFQTGDPTAAPGAGGAPGTGGDRPSSQSDSVLSLMAQGCFQVGDRWTITFDMSSVTAGDPVQSAELRVRLPAFSASPRVTVDVYHSPRQSCSAGPLSRPCPRGEGLHLGSFVASPNSTLHSSWRVFDVTSLLTLWLRQGDRPAGASAGVLPPGAEDGSGAQEEEAEASGTRGGRRGQKRHPAAGRVMMVVYSTHQPPPEGSGVRSLIRAVDRSKYVGAARGQARRHKRNRMDRIRLADHEAAATAAPQEAGGGALCRRVDMMVDFEQIGWDEWIVHPKRYNAYRCEGLCPTPLDESLQPTNHAYMQSLLRLHQPERVSCPSCVATRLAPLSMLYYEDDDVVLRHHEDMMVEECGCH</sequence>
<feature type="domain" description="TGF-beta family profile" evidence="13">
    <location>
        <begin position="282"/>
        <end position="413"/>
    </location>
</feature>
<accession>A0A8C5BHW8</accession>
<dbReference type="InterPro" id="IPR017948">
    <property type="entry name" value="TGFb_CS"/>
</dbReference>
<dbReference type="SMART" id="SM00204">
    <property type="entry name" value="TGFB"/>
    <property type="match status" value="1"/>
</dbReference>
<evidence type="ECO:0000256" key="6">
    <source>
        <dbReference type="ARBA" id="ARBA00022729"/>
    </source>
</evidence>
<keyword evidence="6 12" id="KW-0732">Signal</keyword>
<evidence type="ECO:0000256" key="10">
    <source>
        <dbReference type="RuleBase" id="RU000354"/>
    </source>
</evidence>
<evidence type="ECO:0000313" key="14">
    <source>
        <dbReference type="Ensembl" id="ENSGMOP00000047359.1"/>
    </source>
</evidence>
<keyword evidence="3" id="KW-0217">Developmental protein</keyword>
<evidence type="ECO:0000256" key="7">
    <source>
        <dbReference type="ARBA" id="ARBA00023030"/>
    </source>
</evidence>
<feature type="chain" id="PRO_5046806504" description="TGF-beta family profile domain-containing protein" evidence="12">
    <location>
        <begin position="22"/>
        <end position="413"/>
    </location>
</feature>
<dbReference type="InterPro" id="IPR015615">
    <property type="entry name" value="TGF-beta-rel"/>
</dbReference>
<evidence type="ECO:0000256" key="12">
    <source>
        <dbReference type="SAM" id="SignalP"/>
    </source>
</evidence>
<reference evidence="14" key="1">
    <citation type="submission" date="2025-08" db="UniProtKB">
        <authorList>
            <consortium name="Ensembl"/>
        </authorList>
    </citation>
    <scope>IDENTIFICATION</scope>
</reference>
<evidence type="ECO:0000259" key="13">
    <source>
        <dbReference type="PROSITE" id="PS51362"/>
    </source>
</evidence>
<feature type="signal peptide" evidence="12">
    <location>
        <begin position="1"/>
        <end position="21"/>
    </location>
</feature>
<evidence type="ECO:0000256" key="8">
    <source>
        <dbReference type="ARBA" id="ARBA00023157"/>
    </source>
</evidence>
<dbReference type="PRINTS" id="PR00669">
    <property type="entry name" value="INHIBINA"/>
</dbReference>
<comment type="subcellular location">
    <subcellularLocation>
        <location evidence="1">Secreted</location>
    </subcellularLocation>
</comment>
<dbReference type="GO" id="GO:0005615">
    <property type="term" value="C:extracellular space"/>
    <property type="evidence" value="ECO:0007669"/>
    <property type="project" value="TreeGrafter"/>
</dbReference>
<dbReference type="CDD" id="cd13759">
    <property type="entry name" value="TGF_beta_NODAL"/>
    <property type="match status" value="1"/>
</dbReference>
<dbReference type="PANTHER" id="PTHR11848">
    <property type="entry name" value="TGF-BETA FAMILY"/>
    <property type="match status" value="1"/>
</dbReference>
<proteinExistence type="inferred from homology"/>
<reference evidence="14" key="2">
    <citation type="submission" date="2025-09" db="UniProtKB">
        <authorList>
            <consortium name="Ensembl"/>
        </authorList>
    </citation>
    <scope>IDENTIFICATION</scope>
</reference>
<keyword evidence="15" id="KW-1185">Reference proteome</keyword>
<dbReference type="PANTHER" id="PTHR11848:SF159">
    <property type="entry name" value="NODAL HOMOLOG"/>
    <property type="match status" value="1"/>
</dbReference>
<feature type="region of interest" description="Disordered" evidence="11">
    <location>
        <begin position="202"/>
        <end position="237"/>
    </location>
</feature>
<organism evidence="14 15">
    <name type="scientific">Gadus morhua</name>
    <name type="common">Atlantic cod</name>
    <dbReference type="NCBI Taxonomy" id="8049"/>
    <lineage>
        <taxon>Eukaryota</taxon>
        <taxon>Metazoa</taxon>
        <taxon>Chordata</taxon>
        <taxon>Craniata</taxon>
        <taxon>Vertebrata</taxon>
        <taxon>Euteleostomi</taxon>
        <taxon>Actinopterygii</taxon>
        <taxon>Neopterygii</taxon>
        <taxon>Teleostei</taxon>
        <taxon>Neoteleostei</taxon>
        <taxon>Acanthomorphata</taxon>
        <taxon>Zeiogadaria</taxon>
        <taxon>Gadariae</taxon>
        <taxon>Gadiformes</taxon>
        <taxon>Gadoidei</taxon>
        <taxon>Gadidae</taxon>
        <taxon>Gadus</taxon>
    </lineage>
</organism>
<keyword evidence="4" id="KW-0964">Secreted</keyword>
<dbReference type="OMA" id="SRYPLYM"/>
<feature type="compositionally biased region" description="Gly residues" evidence="11">
    <location>
        <begin position="69"/>
        <end position="78"/>
    </location>
</feature>
<dbReference type="GeneTree" id="ENSGT00940000163919"/>
<evidence type="ECO:0000256" key="4">
    <source>
        <dbReference type="ARBA" id="ARBA00022525"/>
    </source>
</evidence>
<dbReference type="Pfam" id="PF00688">
    <property type="entry name" value="TGFb_propeptide"/>
    <property type="match status" value="1"/>
</dbReference>
<dbReference type="PROSITE" id="PS51362">
    <property type="entry name" value="TGF_BETA_2"/>
    <property type="match status" value="1"/>
</dbReference>
<dbReference type="GO" id="GO:0009888">
    <property type="term" value="P:tissue development"/>
    <property type="evidence" value="ECO:0007669"/>
    <property type="project" value="UniProtKB-ARBA"/>
</dbReference>